<accession>A0A2N5V1D1</accession>
<evidence type="ECO:0000313" key="1">
    <source>
        <dbReference type="EMBL" id="PLW43819.1"/>
    </source>
</evidence>
<keyword evidence="2" id="KW-1185">Reference proteome</keyword>
<sequence length="65" mass="7052">MGATLLVLDGLGSGSHSGFSLKKQAPRTFVANKPAKIGQMSRYTLLTKQSRIYLLTKKARSGWGK</sequence>
<evidence type="ECO:0000313" key="2">
    <source>
        <dbReference type="Proteomes" id="UP000235388"/>
    </source>
</evidence>
<dbReference type="Proteomes" id="UP000235388">
    <property type="component" value="Unassembled WGS sequence"/>
</dbReference>
<dbReference type="AlphaFoldDB" id="A0A2N5V1D1"/>
<comment type="caution">
    <text evidence="1">The sequence shown here is derived from an EMBL/GenBank/DDBJ whole genome shotgun (WGS) entry which is preliminary data.</text>
</comment>
<protein>
    <submittedName>
        <fullName evidence="1">Uncharacterized protein</fullName>
    </submittedName>
</protein>
<dbReference type="EMBL" id="PGCJ01000143">
    <property type="protein sequence ID" value="PLW43819.1"/>
    <property type="molecule type" value="Genomic_DNA"/>
</dbReference>
<gene>
    <name evidence="1" type="ORF">PCANC_18367</name>
</gene>
<name>A0A2N5V1D1_9BASI</name>
<organism evidence="1 2">
    <name type="scientific">Puccinia coronata f. sp. avenae</name>
    <dbReference type="NCBI Taxonomy" id="200324"/>
    <lineage>
        <taxon>Eukaryota</taxon>
        <taxon>Fungi</taxon>
        <taxon>Dikarya</taxon>
        <taxon>Basidiomycota</taxon>
        <taxon>Pucciniomycotina</taxon>
        <taxon>Pucciniomycetes</taxon>
        <taxon>Pucciniales</taxon>
        <taxon>Pucciniaceae</taxon>
        <taxon>Puccinia</taxon>
    </lineage>
</organism>
<reference evidence="1 2" key="1">
    <citation type="submission" date="2017-11" db="EMBL/GenBank/DDBJ databases">
        <title>De novo assembly and phasing of dikaryotic genomes from two isolates of Puccinia coronata f. sp. avenae, the causal agent of oat crown rust.</title>
        <authorList>
            <person name="Miller M.E."/>
            <person name="Zhang Y."/>
            <person name="Omidvar V."/>
            <person name="Sperschneider J."/>
            <person name="Schwessinger B."/>
            <person name="Raley C."/>
            <person name="Palmer J.M."/>
            <person name="Garnica D."/>
            <person name="Upadhyaya N."/>
            <person name="Rathjen J."/>
            <person name="Taylor J.M."/>
            <person name="Park R.F."/>
            <person name="Dodds P.N."/>
            <person name="Hirsch C.D."/>
            <person name="Kianian S.F."/>
            <person name="Figueroa M."/>
        </authorList>
    </citation>
    <scope>NUCLEOTIDE SEQUENCE [LARGE SCALE GENOMIC DNA]</scope>
    <source>
        <strain evidence="1">12NC29</strain>
    </source>
</reference>
<proteinExistence type="predicted"/>